<dbReference type="EMBL" id="KB454484">
    <property type="protein sequence ID" value="EME32689.1"/>
    <property type="molecule type" value="Genomic_DNA"/>
</dbReference>
<dbReference type="OrthoDB" id="40579at2759"/>
<dbReference type="SFLD" id="SFLDS00003">
    <property type="entry name" value="Haloacid_Dehalogenase"/>
    <property type="match status" value="1"/>
</dbReference>
<dbReference type="InterPro" id="IPR023214">
    <property type="entry name" value="HAD_sf"/>
</dbReference>
<organism evidence="1 2">
    <name type="scientific">Galdieria sulphuraria</name>
    <name type="common">Red alga</name>
    <dbReference type="NCBI Taxonomy" id="130081"/>
    <lineage>
        <taxon>Eukaryota</taxon>
        <taxon>Rhodophyta</taxon>
        <taxon>Bangiophyceae</taxon>
        <taxon>Galdieriales</taxon>
        <taxon>Galdieriaceae</taxon>
        <taxon>Galdieria</taxon>
    </lineage>
</organism>
<dbReference type="InterPro" id="IPR006439">
    <property type="entry name" value="HAD-SF_hydro_IA"/>
</dbReference>
<dbReference type="Gene3D" id="3.40.50.1000">
    <property type="entry name" value="HAD superfamily/HAD-like"/>
    <property type="match status" value="1"/>
</dbReference>
<dbReference type="OMA" id="IWCPHPG"/>
<gene>
    <name evidence="1" type="ORF">Gasu_00580</name>
</gene>
<keyword evidence="2" id="KW-1185">Reference proteome</keyword>
<accession>M2Y9X9</accession>
<dbReference type="SFLD" id="SFLDG01129">
    <property type="entry name" value="C1.5:_HAD__Beta-PGM__Phosphata"/>
    <property type="match status" value="1"/>
</dbReference>
<reference evidence="2" key="1">
    <citation type="journal article" date="2013" name="Science">
        <title>Gene transfer from bacteria and archaea facilitated evolution of an extremophilic eukaryote.</title>
        <authorList>
            <person name="Schonknecht G."/>
            <person name="Chen W.H."/>
            <person name="Ternes C.M."/>
            <person name="Barbier G.G."/>
            <person name="Shrestha R.P."/>
            <person name="Stanke M."/>
            <person name="Brautigam A."/>
            <person name="Baker B.J."/>
            <person name="Banfield J.F."/>
            <person name="Garavito R.M."/>
            <person name="Carr K."/>
            <person name="Wilkerson C."/>
            <person name="Rensing S.A."/>
            <person name="Gagneul D."/>
            <person name="Dickenson N.E."/>
            <person name="Oesterhelt C."/>
            <person name="Lercher M.J."/>
            <person name="Weber A.P."/>
        </authorList>
    </citation>
    <scope>NUCLEOTIDE SEQUENCE [LARGE SCALE GENOMIC DNA]</scope>
    <source>
        <strain evidence="2">074W</strain>
    </source>
</reference>
<dbReference type="PROSITE" id="PS01228">
    <property type="entry name" value="COF_1"/>
    <property type="match status" value="1"/>
</dbReference>
<dbReference type="Gene3D" id="1.10.150.240">
    <property type="entry name" value="Putative phosphatase, domain 2"/>
    <property type="match status" value="1"/>
</dbReference>
<dbReference type="AlphaFoldDB" id="M2Y9X9"/>
<dbReference type="SUPFAM" id="SSF56784">
    <property type="entry name" value="HAD-like"/>
    <property type="match status" value="1"/>
</dbReference>
<dbReference type="GO" id="GO:0008801">
    <property type="term" value="F:beta-phosphoglucomutase activity"/>
    <property type="evidence" value="ECO:0007669"/>
    <property type="project" value="UniProtKB-EC"/>
</dbReference>
<keyword evidence="1" id="KW-0413">Isomerase</keyword>
<evidence type="ECO:0000313" key="2">
    <source>
        <dbReference type="Proteomes" id="UP000030680"/>
    </source>
</evidence>
<dbReference type="GO" id="GO:0016791">
    <property type="term" value="F:phosphatase activity"/>
    <property type="evidence" value="ECO:0007669"/>
    <property type="project" value="TreeGrafter"/>
</dbReference>
<proteinExistence type="predicted"/>
<dbReference type="InterPro" id="IPR023198">
    <property type="entry name" value="PGP-like_dom2"/>
</dbReference>
<evidence type="ECO:0000313" key="1">
    <source>
        <dbReference type="EMBL" id="EME32689.1"/>
    </source>
</evidence>
<dbReference type="GeneID" id="17091248"/>
<name>M2Y9X9_GALSU</name>
<protein>
    <submittedName>
        <fullName evidence="1">Beta-phosphoglucomutase isoform 2</fullName>
        <ecNumber evidence="1">5.4.2.6</ecNumber>
    </submittedName>
</protein>
<dbReference type="InterPro" id="IPR036412">
    <property type="entry name" value="HAD-like_sf"/>
</dbReference>
<dbReference type="Proteomes" id="UP000030680">
    <property type="component" value="Unassembled WGS sequence"/>
</dbReference>
<dbReference type="Gramene" id="EME32689">
    <property type="protein sequence ID" value="EME32689"/>
    <property type="gene ID" value="Gasu_00580"/>
</dbReference>
<dbReference type="Pfam" id="PF00702">
    <property type="entry name" value="Hydrolase"/>
    <property type="match status" value="1"/>
</dbReference>
<dbReference type="NCBIfam" id="TIGR01509">
    <property type="entry name" value="HAD-SF-IA-v3"/>
    <property type="match status" value="1"/>
</dbReference>
<dbReference type="PANTHER" id="PTHR18901">
    <property type="entry name" value="2-DEOXYGLUCOSE-6-PHOSPHATE PHOSPHATASE 2"/>
    <property type="match status" value="1"/>
</dbReference>
<dbReference type="eggNOG" id="KOG2914">
    <property type="taxonomic scope" value="Eukaryota"/>
</dbReference>
<dbReference type="PANTHER" id="PTHR18901:SF38">
    <property type="entry name" value="PSEUDOURIDINE-5'-PHOSPHATASE"/>
    <property type="match status" value="1"/>
</dbReference>
<sequence length="242" mass="27014">MSEPILAAIWDLDGTLLNTESIYLQVENQTIEKYGGKGDVSTVAHKLLGTPGLDCARVIVDHFCLNTSPEQYLSTRDEVLVDKFTSTQFCEGALELVKLFASYGVRQVRQFKSCHVIESIATSSGSFLTQLKLSAHKSIVDAYIDHVICREDVTYGKPFPDIFLLAAKKMGMTPKNCVVLEDAPNGVVAAKRAGMRCVGIRNSLLTSEHYRDADWIVDSLQKWQVEELLKDINRMGHLKLFE</sequence>
<dbReference type="EC" id="5.4.2.6" evidence="1"/>
<dbReference type="RefSeq" id="XP_005709209.1">
    <property type="nucleotide sequence ID" value="XM_005709152.1"/>
</dbReference>